<feature type="compositionally biased region" description="Polar residues" evidence="3">
    <location>
        <begin position="34"/>
        <end position="56"/>
    </location>
</feature>
<evidence type="ECO:0000256" key="3">
    <source>
        <dbReference type="SAM" id="MobiDB-lite"/>
    </source>
</evidence>
<dbReference type="Pfam" id="PF04082">
    <property type="entry name" value="Fungal_trans"/>
    <property type="match status" value="1"/>
</dbReference>
<sequence>MPKYTEYQKVFRIGKLNSGKAQSQPRARDRSRRPQWSSDTNNQNDSSITVPSIGQDRTSKEPKTKQNATDLSPKLSEAQRRLQHLEKVVASLVDANAVPLKILDQPTPPSSDESLSGSMRINKPPDMQAQQVSNTPLIGRLEVRGLEANYSGGTHWETILADIKDIQECLANEVQNEVLETLASATGEEPDIVFGVSEPVFLAEALEMLPSRHVTDKLLSVFFSSHHLHIPFIHRGKFLREYESFWNDPSSVPYLWISILFSALDLGSWVSYMSNLDAIEPLEQVGPRPLLRIAGQILVAGQYPKARPYSVEAVLLYGICKFVQRVDHDTEPWLVIGVAARMAVRMGYHRDPKHLPHISPFEGEMRRRTFSILMAFDLLLSFQAGLPATIHEDSCDTDLPGNLFDEDFDEDATVVPPSRPYTVPTPMIYHCFKGRLCRSFRPVSRLALSPTVPTYEETMKADAELRRGHALIPPSLAMKPWSLSITDEVRVIMHRFNVDLLYQSGIMIIHRMYLSHERWNPAYEYSRKTCIQASLAMLKWQADVHIATQPGGQLRNSKWMATSLTQHDLLLAAMIACLDLYESHRQGEVAKMTEAELEDRRKTYNALKVSHHIWTLRGSGSRDAKRASTMLGVMMAKIPDPNVAQVSGVDNPLDVSQEQDTTIPGSTTIALSNLSLWEQELGDPFMGTHAHGEQGPESAAFEALLRDEEVNWSLVDKYLFGRGQDDFMMGDL</sequence>
<organism evidence="5 6">
    <name type="scientific">Exophiala bonariae</name>
    <dbReference type="NCBI Taxonomy" id="1690606"/>
    <lineage>
        <taxon>Eukaryota</taxon>
        <taxon>Fungi</taxon>
        <taxon>Dikarya</taxon>
        <taxon>Ascomycota</taxon>
        <taxon>Pezizomycotina</taxon>
        <taxon>Eurotiomycetes</taxon>
        <taxon>Chaetothyriomycetidae</taxon>
        <taxon>Chaetothyriales</taxon>
        <taxon>Herpotrichiellaceae</taxon>
        <taxon>Exophiala</taxon>
    </lineage>
</organism>
<dbReference type="GO" id="GO:0003677">
    <property type="term" value="F:DNA binding"/>
    <property type="evidence" value="ECO:0007669"/>
    <property type="project" value="InterPro"/>
</dbReference>
<dbReference type="AlphaFoldDB" id="A0AAV9NSU7"/>
<dbReference type="EMBL" id="JAVRRD010000002">
    <property type="protein sequence ID" value="KAK5063057.1"/>
    <property type="molecule type" value="Genomic_DNA"/>
</dbReference>
<evidence type="ECO:0000259" key="4">
    <source>
        <dbReference type="SMART" id="SM00906"/>
    </source>
</evidence>
<proteinExistence type="predicted"/>
<comment type="caution">
    <text evidence="5">The sequence shown here is derived from an EMBL/GenBank/DDBJ whole genome shotgun (WGS) entry which is preliminary data.</text>
</comment>
<evidence type="ECO:0000313" key="6">
    <source>
        <dbReference type="Proteomes" id="UP001358417"/>
    </source>
</evidence>
<protein>
    <recommendedName>
        <fullName evidence="4">Xylanolytic transcriptional activator regulatory domain-containing protein</fullName>
    </recommendedName>
</protein>
<feature type="region of interest" description="Disordered" evidence="3">
    <location>
        <begin position="14"/>
        <end position="73"/>
    </location>
</feature>
<comment type="subcellular location">
    <subcellularLocation>
        <location evidence="1">Nucleus</location>
    </subcellularLocation>
</comment>
<dbReference type="PANTHER" id="PTHR31001:SF49">
    <property type="entry name" value="ZN(II)2CYS6 TRANSCRIPTION FACTOR (EUROFUNG)"/>
    <property type="match status" value="1"/>
</dbReference>
<dbReference type="InterPro" id="IPR050613">
    <property type="entry name" value="Sec_Metabolite_Reg"/>
</dbReference>
<dbReference type="RefSeq" id="XP_064711329.1">
    <property type="nucleotide sequence ID" value="XM_064848705.1"/>
</dbReference>
<evidence type="ECO:0000256" key="2">
    <source>
        <dbReference type="ARBA" id="ARBA00023242"/>
    </source>
</evidence>
<dbReference type="GeneID" id="89973311"/>
<keyword evidence="6" id="KW-1185">Reference proteome</keyword>
<feature type="domain" description="Xylanolytic transcriptional activator regulatory" evidence="4">
    <location>
        <begin position="332"/>
        <end position="406"/>
    </location>
</feature>
<evidence type="ECO:0000313" key="5">
    <source>
        <dbReference type="EMBL" id="KAK5063057.1"/>
    </source>
</evidence>
<accession>A0AAV9NSU7</accession>
<dbReference type="GO" id="GO:0005634">
    <property type="term" value="C:nucleus"/>
    <property type="evidence" value="ECO:0007669"/>
    <property type="project" value="UniProtKB-SubCell"/>
</dbReference>
<name>A0AAV9NSU7_9EURO</name>
<dbReference type="CDD" id="cd12148">
    <property type="entry name" value="fungal_TF_MHR"/>
    <property type="match status" value="1"/>
</dbReference>
<dbReference type="SMART" id="SM00906">
    <property type="entry name" value="Fungal_trans"/>
    <property type="match status" value="1"/>
</dbReference>
<keyword evidence="2" id="KW-0539">Nucleus</keyword>
<dbReference type="Proteomes" id="UP001358417">
    <property type="component" value="Unassembled WGS sequence"/>
</dbReference>
<evidence type="ECO:0000256" key="1">
    <source>
        <dbReference type="ARBA" id="ARBA00004123"/>
    </source>
</evidence>
<dbReference type="GO" id="GO:0008270">
    <property type="term" value="F:zinc ion binding"/>
    <property type="evidence" value="ECO:0007669"/>
    <property type="project" value="InterPro"/>
</dbReference>
<reference evidence="5 6" key="1">
    <citation type="submission" date="2023-08" db="EMBL/GenBank/DDBJ databases">
        <title>Black Yeasts Isolated from many extreme environments.</title>
        <authorList>
            <person name="Coleine C."/>
            <person name="Stajich J.E."/>
            <person name="Selbmann L."/>
        </authorList>
    </citation>
    <scope>NUCLEOTIDE SEQUENCE [LARGE SCALE GENOMIC DNA]</scope>
    <source>
        <strain evidence="5 6">CCFEE 5792</strain>
    </source>
</reference>
<dbReference type="InterPro" id="IPR007219">
    <property type="entry name" value="XnlR_reg_dom"/>
</dbReference>
<dbReference type="GO" id="GO:0006351">
    <property type="term" value="P:DNA-templated transcription"/>
    <property type="evidence" value="ECO:0007669"/>
    <property type="project" value="InterPro"/>
</dbReference>
<gene>
    <name evidence="5" type="ORF">LTR84_005133</name>
</gene>
<dbReference type="PANTHER" id="PTHR31001">
    <property type="entry name" value="UNCHARACTERIZED TRANSCRIPTIONAL REGULATORY PROTEIN"/>
    <property type="match status" value="1"/>
</dbReference>